<name>A0ABR8P2K1_9GAMM</name>
<keyword evidence="3" id="KW-1185">Reference proteome</keyword>
<dbReference type="RefSeq" id="WP_191595482.1">
    <property type="nucleotide sequence ID" value="NZ_JACYFC010000004.1"/>
</dbReference>
<gene>
    <name evidence="2" type="ORF">IF202_13765</name>
</gene>
<dbReference type="EMBL" id="JACYFC010000004">
    <property type="protein sequence ID" value="MBD5772105.1"/>
    <property type="molecule type" value="Genomic_DNA"/>
</dbReference>
<organism evidence="2 3">
    <name type="scientific">Marinomonas colpomeniae</name>
    <dbReference type="NCBI Taxonomy" id="2774408"/>
    <lineage>
        <taxon>Bacteria</taxon>
        <taxon>Pseudomonadati</taxon>
        <taxon>Pseudomonadota</taxon>
        <taxon>Gammaproteobacteria</taxon>
        <taxon>Oceanospirillales</taxon>
        <taxon>Oceanospirillaceae</taxon>
        <taxon>Marinomonas</taxon>
    </lineage>
</organism>
<evidence type="ECO:0000259" key="1">
    <source>
        <dbReference type="Pfam" id="PF15572"/>
    </source>
</evidence>
<protein>
    <recommendedName>
        <fullName evidence="1">Immunity protein 45 domain-containing protein</fullName>
    </recommendedName>
</protein>
<evidence type="ECO:0000313" key="2">
    <source>
        <dbReference type="EMBL" id="MBD5772105.1"/>
    </source>
</evidence>
<sequence>MIWKKISDIKSDSLQLGDILSCKATYPYEDRVEMMLFDNLDKNRGMGLICTTGIKSGKIAVVLPIESTFNGKNVSVEWLIQNWNHWIFLDSDINEVFVSKGYSLTNLVLD</sequence>
<comment type="caution">
    <text evidence="2">The sequence shown here is derived from an EMBL/GenBank/DDBJ whole genome shotgun (WGS) entry which is preliminary data.</text>
</comment>
<dbReference type="Pfam" id="PF15572">
    <property type="entry name" value="Imm45"/>
    <property type="match status" value="1"/>
</dbReference>
<feature type="domain" description="Immunity protein 45" evidence="1">
    <location>
        <begin position="10"/>
        <end position="98"/>
    </location>
</feature>
<dbReference type="Proteomes" id="UP000604161">
    <property type="component" value="Unassembled WGS sequence"/>
</dbReference>
<accession>A0ABR8P2K1</accession>
<dbReference type="InterPro" id="IPR029077">
    <property type="entry name" value="Imm45"/>
</dbReference>
<reference evidence="2 3" key="1">
    <citation type="submission" date="2020-09" db="EMBL/GenBank/DDBJ databases">
        <title>Marinomonas sp. nov., isolated from the cysticercosis algae of Qingdao, China.</title>
        <authorList>
            <person name="Sun X."/>
        </authorList>
    </citation>
    <scope>NUCLEOTIDE SEQUENCE [LARGE SCALE GENOMIC DNA]</scope>
    <source>
        <strain evidence="2 3">SM2066</strain>
    </source>
</reference>
<evidence type="ECO:0000313" key="3">
    <source>
        <dbReference type="Proteomes" id="UP000604161"/>
    </source>
</evidence>
<proteinExistence type="predicted"/>